<sequence length="74" mass="8630">MDNNQYLNPFDNEKLSFLVLLNQQGQYSLWPEFASLPKGWEVVLGPVPRSECVTYVEQHWKAINPFDNTVTESR</sequence>
<dbReference type="OrthoDB" id="7584480at2"/>
<dbReference type="SUPFAM" id="SSF160582">
    <property type="entry name" value="MbtH-like"/>
    <property type="match status" value="1"/>
</dbReference>
<organism evidence="2 3">
    <name type="scientific">Marinomonas polaris DSM 16579</name>
    <dbReference type="NCBI Taxonomy" id="1122206"/>
    <lineage>
        <taxon>Bacteria</taxon>
        <taxon>Pseudomonadati</taxon>
        <taxon>Pseudomonadota</taxon>
        <taxon>Gammaproteobacteria</taxon>
        <taxon>Oceanospirillales</taxon>
        <taxon>Oceanospirillaceae</taxon>
        <taxon>Marinomonas</taxon>
    </lineage>
</organism>
<dbReference type="RefSeq" id="WP_072837945.1">
    <property type="nucleotide sequence ID" value="NZ_FQVF01000002.1"/>
</dbReference>
<evidence type="ECO:0000259" key="1">
    <source>
        <dbReference type="SMART" id="SM00923"/>
    </source>
</evidence>
<keyword evidence="3" id="KW-1185">Reference proteome</keyword>
<dbReference type="EMBL" id="FQVF01000002">
    <property type="protein sequence ID" value="SHE44227.1"/>
    <property type="molecule type" value="Genomic_DNA"/>
</dbReference>
<dbReference type="InterPro" id="IPR005153">
    <property type="entry name" value="MbtH-like_dom"/>
</dbReference>
<dbReference type="InterPro" id="IPR037407">
    <property type="entry name" value="MLP_fam"/>
</dbReference>
<dbReference type="PANTHER" id="PTHR38444">
    <property type="entry name" value="ENTEROBACTIN BIOSYNTHESIS PROTEIN YBDZ"/>
    <property type="match status" value="1"/>
</dbReference>
<reference evidence="3" key="1">
    <citation type="submission" date="2016-11" db="EMBL/GenBank/DDBJ databases">
        <authorList>
            <person name="Varghese N."/>
            <person name="Submissions S."/>
        </authorList>
    </citation>
    <scope>NUCLEOTIDE SEQUENCE [LARGE SCALE GENOMIC DNA]</scope>
    <source>
        <strain evidence="3">DSM 16579</strain>
    </source>
</reference>
<evidence type="ECO:0000313" key="2">
    <source>
        <dbReference type="EMBL" id="SHE44227.1"/>
    </source>
</evidence>
<dbReference type="GO" id="GO:0019290">
    <property type="term" value="P:siderophore biosynthetic process"/>
    <property type="evidence" value="ECO:0007669"/>
    <property type="project" value="TreeGrafter"/>
</dbReference>
<dbReference type="SMART" id="SM00923">
    <property type="entry name" value="MbtH"/>
    <property type="match status" value="1"/>
</dbReference>
<evidence type="ECO:0000313" key="3">
    <source>
        <dbReference type="Proteomes" id="UP000184517"/>
    </source>
</evidence>
<dbReference type="Proteomes" id="UP000184517">
    <property type="component" value="Unassembled WGS sequence"/>
</dbReference>
<dbReference type="Gene3D" id="3.90.820.10">
    <property type="entry name" value="Structural Genomics, Unknown Function 30-nov-00 1gh9 Mol_id"/>
    <property type="match status" value="1"/>
</dbReference>
<proteinExistence type="predicted"/>
<dbReference type="PANTHER" id="PTHR38444:SF1">
    <property type="entry name" value="ENTEROBACTIN BIOSYNTHESIS PROTEIN YBDZ"/>
    <property type="match status" value="1"/>
</dbReference>
<dbReference type="GO" id="GO:0005829">
    <property type="term" value="C:cytosol"/>
    <property type="evidence" value="ECO:0007669"/>
    <property type="project" value="TreeGrafter"/>
</dbReference>
<dbReference type="AlphaFoldDB" id="A0A1M4TIX0"/>
<gene>
    <name evidence="2" type="ORF">SAMN02745753_00297</name>
</gene>
<dbReference type="InterPro" id="IPR038020">
    <property type="entry name" value="MbtH-like_sf"/>
</dbReference>
<accession>A0A1M4TIX0</accession>
<feature type="domain" description="MbtH-like" evidence="1">
    <location>
        <begin position="8"/>
        <end position="58"/>
    </location>
</feature>
<dbReference type="STRING" id="1122206.SAMN02745753_00297"/>
<name>A0A1M4TIX0_9GAMM</name>
<dbReference type="Pfam" id="PF03621">
    <property type="entry name" value="MbtH"/>
    <property type="match status" value="1"/>
</dbReference>
<protein>
    <submittedName>
        <fullName evidence="2">MbtH protein</fullName>
    </submittedName>
</protein>